<name>A0A4U6QJR1_9ACTN</name>
<gene>
    <name evidence="2" type="ORF">FDO65_01010</name>
</gene>
<proteinExistence type="predicted"/>
<reference evidence="2 3" key="1">
    <citation type="submission" date="2019-05" db="EMBL/GenBank/DDBJ databases">
        <title>Nakamurella sp. N5BH11, whole genome shotgun sequence.</title>
        <authorList>
            <person name="Tuo L."/>
        </authorList>
    </citation>
    <scope>NUCLEOTIDE SEQUENCE [LARGE SCALE GENOMIC DNA]</scope>
    <source>
        <strain evidence="2 3">N5BH11</strain>
    </source>
</reference>
<keyword evidence="1" id="KW-1133">Transmembrane helix</keyword>
<protein>
    <submittedName>
        <fullName evidence="2">DUF2127 domain-containing protein</fullName>
    </submittedName>
</protein>
<feature type="transmembrane region" description="Helical" evidence="1">
    <location>
        <begin position="146"/>
        <end position="163"/>
    </location>
</feature>
<evidence type="ECO:0000256" key="1">
    <source>
        <dbReference type="SAM" id="Phobius"/>
    </source>
</evidence>
<evidence type="ECO:0000313" key="2">
    <source>
        <dbReference type="EMBL" id="TKV60332.1"/>
    </source>
</evidence>
<dbReference type="AlphaFoldDB" id="A0A4U6QJR1"/>
<feature type="transmembrane region" description="Helical" evidence="1">
    <location>
        <begin position="175"/>
        <end position="192"/>
    </location>
</feature>
<keyword evidence="1" id="KW-0812">Transmembrane</keyword>
<feature type="transmembrane region" description="Helical" evidence="1">
    <location>
        <begin position="198"/>
        <end position="218"/>
    </location>
</feature>
<feature type="transmembrane region" description="Helical" evidence="1">
    <location>
        <begin position="76"/>
        <end position="98"/>
    </location>
</feature>
<comment type="caution">
    <text evidence="2">The sequence shown here is derived from an EMBL/GenBank/DDBJ whole genome shotgun (WGS) entry which is preliminary data.</text>
</comment>
<dbReference type="Pfam" id="PF09900">
    <property type="entry name" value="DUF2127"/>
    <property type="match status" value="1"/>
</dbReference>
<sequence>MDWSLRTCGRRGHETFAPDEAELRDRLTAETAVGTAWRCLRCGDFVVGPPDGSGPADSAPEVPRGRLLRDRVIMRLLAAERVGRALLAVLLGVLILYFRDSRVRLQQSFENELALFKPIADQLGWHLETSEVVRGINRVFGLSGHAITWAAVAAFAYAALLLVESFGLWQVRRWGEYLSVVVTSVFLPLEIWELSERVTWLKIVLTAINVAAVVWLIWSKRLFGVRGGGAAYRAEHSEESLLTVERAALDQQRTGRPTVDSGQNQPR</sequence>
<dbReference type="InterPro" id="IPR021125">
    <property type="entry name" value="DUF2127"/>
</dbReference>
<organism evidence="2 3">
    <name type="scientific">Nakamurella flava</name>
    <dbReference type="NCBI Taxonomy" id="2576308"/>
    <lineage>
        <taxon>Bacteria</taxon>
        <taxon>Bacillati</taxon>
        <taxon>Actinomycetota</taxon>
        <taxon>Actinomycetes</taxon>
        <taxon>Nakamurellales</taxon>
        <taxon>Nakamurellaceae</taxon>
        <taxon>Nakamurella</taxon>
    </lineage>
</organism>
<keyword evidence="1" id="KW-0472">Membrane</keyword>
<dbReference type="EMBL" id="SZZH01000001">
    <property type="protein sequence ID" value="TKV60332.1"/>
    <property type="molecule type" value="Genomic_DNA"/>
</dbReference>
<keyword evidence="3" id="KW-1185">Reference proteome</keyword>
<dbReference type="OrthoDB" id="572497at2"/>
<dbReference type="Proteomes" id="UP000306985">
    <property type="component" value="Unassembled WGS sequence"/>
</dbReference>
<accession>A0A4U6QJR1</accession>
<dbReference type="RefSeq" id="WP_137447635.1">
    <property type="nucleotide sequence ID" value="NZ_SZZH01000001.1"/>
</dbReference>
<evidence type="ECO:0000313" key="3">
    <source>
        <dbReference type="Proteomes" id="UP000306985"/>
    </source>
</evidence>